<dbReference type="EMBL" id="CM026422">
    <property type="protein sequence ID" value="KAG0589133.1"/>
    <property type="molecule type" value="Genomic_DNA"/>
</dbReference>
<dbReference type="AlphaFoldDB" id="A0A8T0J312"/>
<organism evidence="2 3">
    <name type="scientific">Ceratodon purpureus</name>
    <name type="common">Fire moss</name>
    <name type="synonym">Dicranum purpureum</name>
    <dbReference type="NCBI Taxonomy" id="3225"/>
    <lineage>
        <taxon>Eukaryota</taxon>
        <taxon>Viridiplantae</taxon>
        <taxon>Streptophyta</taxon>
        <taxon>Embryophyta</taxon>
        <taxon>Bryophyta</taxon>
        <taxon>Bryophytina</taxon>
        <taxon>Bryopsida</taxon>
        <taxon>Dicranidae</taxon>
        <taxon>Pseudoditrichales</taxon>
        <taxon>Ditrichaceae</taxon>
        <taxon>Ceratodon</taxon>
    </lineage>
</organism>
<proteinExistence type="predicted"/>
<comment type="caution">
    <text evidence="2">The sequence shown here is derived from an EMBL/GenBank/DDBJ whole genome shotgun (WGS) entry which is preliminary data.</text>
</comment>
<name>A0A8T0J312_CERPU</name>
<feature type="signal peptide" evidence="1">
    <location>
        <begin position="1"/>
        <end position="22"/>
    </location>
</feature>
<evidence type="ECO:0000313" key="3">
    <source>
        <dbReference type="Proteomes" id="UP000822688"/>
    </source>
</evidence>
<keyword evidence="3" id="KW-1185">Reference proteome</keyword>
<dbReference type="Proteomes" id="UP000822688">
    <property type="component" value="Chromosome 2"/>
</dbReference>
<evidence type="ECO:0000313" key="2">
    <source>
        <dbReference type="EMBL" id="KAG0589133.1"/>
    </source>
</evidence>
<accession>A0A8T0J312</accession>
<protein>
    <submittedName>
        <fullName evidence="2">Uncharacterized protein</fullName>
    </submittedName>
</protein>
<reference evidence="2" key="1">
    <citation type="submission" date="2020-06" db="EMBL/GenBank/DDBJ databases">
        <title>WGS assembly of Ceratodon purpureus strain R40.</title>
        <authorList>
            <person name="Carey S.B."/>
            <person name="Jenkins J."/>
            <person name="Shu S."/>
            <person name="Lovell J.T."/>
            <person name="Sreedasyam A."/>
            <person name="Maumus F."/>
            <person name="Tiley G.P."/>
            <person name="Fernandez-Pozo N."/>
            <person name="Barry K."/>
            <person name="Chen C."/>
            <person name="Wang M."/>
            <person name="Lipzen A."/>
            <person name="Daum C."/>
            <person name="Saski C.A."/>
            <person name="Payton A.C."/>
            <person name="Mcbreen J.C."/>
            <person name="Conrad R.E."/>
            <person name="Kollar L.M."/>
            <person name="Olsson S."/>
            <person name="Huttunen S."/>
            <person name="Landis J.B."/>
            <person name="Wickett N.J."/>
            <person name="Johnson M.G."/>
            <person name="Rensing S.A."/>
            <person name="Grimwood J."/>
            <person name="Schmutz J."/>
            <person name="Mcdaniel S.F."/>
        </authorList>
    </citation>
    <scope>NUCLEOTIDE SEQUENCE</scope>
    <source>
        <strain evidence="2">R40</strain>
    </source>
</reference>
<feature type="chain" id="PRO_5035743579" evidence="1">
    <location>
        <begin position="23"/>
        <end position="56"/>
    </location>
</feature>
<gene>
    <name evidence="2" type="ORF">KC19_2G293500</name>
</gene>
<evidence type="ECO:0000256" key="1">
    <source>
        <dbReference type="SAM" id="SignalP"/>
    </source>
</evidence>
<keyword evidence="1" id="KW-0732">Signal</keyword>
<sequence>MRAHKDSRILKLLLVVPESAQASLCGVGDVFDFGSLLKLWDAIMATPDIAAKIRDL</sequence>